<keyword evidence="6" id="KW-1185">Reference proteome</keyword>
<name>A0A0P6Y130_9CHLR</name>
<dbReference type="Pfam" id="PF01872">
    <property type="entry name" value="RibD_C"/>
    <property type="match status" value="1"/>
</dbReference>
<organism evidence="5 6">
    <name type="scientific">Thermanaerothrix daxensis</name>
    <dbReference type="NCBI Taxonomy" id="869279"/>
    <lineage>
        <taxon>Bacteria</taxon>
        <taxon>Bacillati</taxon>
        <taxon>Chloroflexota</taxon>
        <taxon>Anaerolineae</taxon>
        <taxon>Anaerolineales</taxon>
        <taxon>Anaerolineaceae</taxon>
        <taxon>Thermanaerothrix</taxon>
    </lineage>
</organism>
<protein>
    <recommendedName>
        <fullName evidence="4">Bacterial bifunctional deaminase-reductase C-terminal domain-containing protein</fullName>
    </recommendedName>
</protein>
<dbReference type="PANTHER" id="PTHR38011:SF7">
    <property type="entry name" value="2,5-DIAMINO-6-RIBOSYLAMINO-4(3H)-PYRIMIDINONE 5'-PHOSPHATE REDUCTASE"/>
    <property type="match status" value="1"/>
</dbReference>
<proteinExistence type="predicted"/>
<keyword evidence="2" id="KW-0521">NADP</keyword>
<dbReference type="PANTHER" id="PTHR38011">
    <property type="entry name" value="DIHYDROFOLATE REDUCTASE FAMILY PROTEIN (AFU_ORTHOLOGUE AFUA_8G06820)"/>
    <property type="match status" value="1"/>
</dbReference>
<dbReference type="EMBL" id="LGKO01000005">
    <property type="protein sequence ID" value="KPL82603.1"/>
    <property type="molecule type" value="Genomic_DNA"/>
</dbReference>
<evidence type="ECO:0000256" key="1">
    <source>
        <dbReference type="ARBA" id="ARBA00005104"/>
    </source>
</evidence>
<dbReference type="AlphaFoldDB" id="A0A0P6Y130"/>
<dbReference type="Proteomes" id="UP000050544">
    <property type="component" value="Unassembled WGS sequence"/>
</dbReference>
<comment type="pathway">
    <text evidence="1">Cofactor biosynthesis; riboflavin biosynthesis.</text>
</comment>
<reference evidence="5 6" key="1">
    <citation type="submission" date="2015-07" db="EMBL/GenBank/DDBJ databases">
        <title>Whole genome sequence of Thermanaerothrix daxensis DSM 23592.</title>
        <authorList>
            <person name="Hemp J."/>
            <person name="Ward L.M."/>
            <person name="Pace L.A."/>
            <person name="Fischer W.W."/>
        </authorList>
    </citation>
    <scope>NUCLEOTIDE SEQUENCE [LARGE SCALE GENOMIC DNA]</scope>
    <source>
        <strain evidence="5 6">GNS-1</strain>
    </source>
</reference>
<dbReference type="Gene3D" id="3.40.430.10">
    <property type="entry name" value="Dihydrofolate Reductase, subunit A"/>
    <property type="match status" value="1"/>
</dbReference>
<evidence type="ECO:0000313" key="5">
    <source>
        <dbReference type="EMBL" id="KPL82603.1"/>
    </source>
</evidence>
<evidence type="ECO:0000259" key="4">
    <source>
        <dbReference type="Pfam" id="PF01872"/>
    </source>
</evidence>
<gene>
    <name evidence="5" type="ORF">SE15_10845</name>
</gene>
<evidence type="ECO:0000256" key="3">
    <source>
        <dbReference type="ARBA" id="ARBA00023002"/>
    </source>
</evidence>
<evidence type="ECO:0000313" key="6">
    <source>
        <dbReference type="Proteomes" id="UP000050544"/>
    </source>
</evidence>
<dbReference type="GO" id="GO:0009231">
    <property type="term" value="P:riboflavin biosynthetic process"/>
    <property type="evidence" value="ECO:0007669"/>
    <property type="project" value="InterPro"/>
</dbReference>
<keyword evidence="3" id="KW-0560">Oxidoreductase</keyword>
<dbReference type="InterPro" id="IPR050765">
    <property type="entry name" value="Riboflavin_Biosynth_HTPR"/>
</dbReference>
<dbReference type="GO" id="GO:0008703">
    <property type="term" value="F:5-amino-6-(5-phosphoribosylamino)uracil reductase activity"/>
    <property type="evidence" value="ECO:0007669"/>
    <property type="project" value="InterPro"/>
</dbReference>
<dbReference type="SUPFAM" id="SSF53597">
    <property type="entry name" value="Dihydrofolate reductase-like"/>
    <property type="match status" value="1"/>
</dbReference>
<dbReference type="STRING" id="869279.SE15_10845"/>
<sequence length="242" mass="27272">MVETARKRIREWQEEGKAHCEAQQRPWVTLAFAQSLDGSLTFAQGQPSALSGEAALHLTHGLRVEHQAILVGIGTVLADNPRLTVRLIKGTHPQPLILDTQLRTPLESHVMHHPSNPPWIFTSIRAAERRRHILETRGAHVIPLVSEPGERIPLPRLLNDLWHRGIRTLMVEGGATVLTAFLEARLLDAAIITLAPVWIGGYHYINKLLISPERQAPGLMLLYHELYDHDLVLWGRPTERQI</sequence>
<dbReference type="InterPro" id="IPR002734">
    <property type="entry name" value="RibDG_C"/>
</dbReference>
<evidence type="ECO:0000256" key="2">
    <source>
        <dbReference type="ARBA" id="ARBA00022857"/>
    </source>
</evidence>
<accession>A0A0P6Y130</accession>
<feature type="domain" description="Bacterial bifunctional deaminase-reductase C-terminal" evidence="4">
    <location>
        <begin position="26"/>
        <end position="203"/>
    </location>
</feature>
<dbReference type="InterPro" id="IPR024072">
    <property type="entry name" value="DHFR-like_dom_sf"/>
</dbReference>
<comment type="caution">
    <text evidence="5">The sequence shown here is derived from an EMBL/GenBank/DDBJ whole genome shotgun (WGS) entry which is preliminary data.</text>
</comment>
<dbReference type="PATRIC" id="fig|869279.4.peg.1789"/>